<dbReference type="PATRIC" id="fig|279113.9.peg.3328"/>
<dbReference type="RefSeq" id="WP_061941795.1">
    <property type="nucleotide sequence ID" value="NZ_CP013234.1"/>
</dbReference>
<protein>
    <submittedName>
        <fullName evidence="13">Gram-negative porin family protein</fullName>
    </submittedName>
</protein>
<keyword evidence="6 11" id="KW-0732">Signal</keyword>
<evidence type="ECO:0000256" key="3">
    <source>
        <dbReference type="ARBA" id="ARBA00022448"/>
    </source>
</evidence>
<dbReference type="SUPFAM" id="SSF56935">
    <property type="entry name" value="Porins"/>
    <property type="match status" value="1"/>
</dbReference>
<keyword evidence="4" id="KW-1134">Transmembrane beta strand</keyword>
<organism evidence="13 14">
    <name type="scientific">Collimonas pratensis</name>
    <dbReference type="NCBI Taxonomy" id="279113"/>
    <lineage>
        <taxon>Bacteria</taxon>
        <taxon>Pseudomonadati</taxon>
        <taxon>Pseudomonadota</taxon>
        <taxon>Betaproteobacteria</taxon>
        <taxon>Burkholderiales</taxon>
        <taxon>Oxalobacteraceae</taxon>
        <taxon>Collimonas</taxon>
    </lineage>
</organism>
<feature type="domain" description="Porin" evidence="12">
    <location>
        <begin position="13"/>
        <end position="365"/>
    </location>
</feature>
<keyword evidence="5" id="KW-0812">Transmembrane</keyword>
<evidence type="ECO:0000256" key="7">
    <source>
        <dbReference type="ARBA" id="ARBA00023065"/>
    </source>
</evidence>
<evidence type="ECO:0000256" key="5">
    <source>
        <dbReference type="ARBA" id="ARBA00022692"/>
    </source>
</evidence>
<evidence type="ECO:0000259" key="12">
    <source>
        <dbReference type="Pfam" id="PF13609"/>
    </source>
</evidence>
<evidence type="ECO:0000256" key="11">
    <source>
        <dbReference type="SAM" id="SignalP"/>
    </source>
</evidence>
<dbReference type="PRINTS" id="PR00184">
    <property type="entry name" value="NEISSPPORIN"/>
</dbReference>
<dbReference type="GO" id="GO:0009279">
    <property type="term" value="C:cell outer membrane"/>
    <property type="evidence" value="ECO:0007669"/>
    <property type="project" value="UniProtKB-SubCell"/>
</dbReference>
<dbReference type="Gene3D" id="2.40.160.10">
    <property type="entry name" value="Porin"/>
    <property type="match status" value="1"/>
</dbReference>
<dbReference type="GO" id="GO:0006811">
    <property type="term" value="P:monoatomic ion transport"/>
    <property type="evidence" value="ECO:0007669"/>
    <property type="project" value="UniProtKB-KW"/>
</dbReference>
<evidence type="ECO:0000256" key="1">
    <source>
        <dbReference type="ARBA" id="ARBA00004571"/>
    </source>
</evidence>
<feature type="chain" id="PRO_5007277644" evidence="11">
    <location>
        <begin position="25"/>
        <end position="395"/>
    </location>
</feature>
<name>A0A127Q6N7_9BURK</name>
<evidence type="ECO:0000313" key="14">
    <source>
        <dbReference type="Proteomes" id="UP000074561"/>
    </source>
</evidence>
<dbReference type="InterPro" id="IPR033900">
    <property type="entry name" value="Gram_neg_porin_domain"/>
</dbReference>
<keyword evidence="8" id="KW-0626">Porin</keyword>
<dbReference type="GO" id="GO:0046930">
    <property type="term" value="C:pore complex"/>
    <property type="evidence" value="ECO:0007669"/>
    <property type="project" value="UniProtKB-KW"/>
</dbReference>
<reference evidence="13 14" key="1">
    <citation type="submission" date="2015-11" db="EMBL/GenBank/DDBJ databases">
        <title>Exploring the genomic traits of fungus-feeding bacterial genus Collimonas.</title>
        <authorList>
            <person name="Song C."/>
            <person name="Schmidt R."/>
            <person name="de Jager V."/>
            <person name="Krzyzanowska D."/>
            <person name="Jongedijk E."/>
            <person name="Cankar K."/>
            <person name="Beekwilder J."/>
            <person name="van Veen A."/>
            <person name="de Boer W."/>
            <person name="van Veen J.A."/>
            <person name="Garbeva P."/>
        </authorList>
    </citation>
    <scope>NUCLEOTIDE SEQUENCE [LARGE SCALE GENOMIC DNA]</scope>
    <source>
        <strain evidence="13 14">Ter91</strain>
    </source>
</reference>
<dbReference type="InterPro" id="IPR002299">
    <property type="entry name" value="Porin_Neis"/>
</dbReference>
<keyword evidence="9" id="KW-0472">Membrane</keyword>
<dbReference type="EMBL" id="CP013234">
    <property type="protein sequence ID" value="AMP05697.1"/>
    <property type="molecule type" value="Genomic_DNA"/>
</dbReference>
<evidence type="ECO:0000256" key="2">
    <source>
        <dbReference type="ARBA" id="ARBA00011233"/>
    </source>
</evidence>
<dbReference type="PANTHER" id="PTHR34501:SF9">
    <property type="entry name" value="MAJOR OUTER MEMBRANE PROTEIN P.IA"/>
    <property type="match status" value="1"/>
</dbReference>
<evidence type="ECO:0000256" key="10">
    <source>
        <dbReference type="ARBA" id="ARBA00023237"/>
    </source>
</evidence>
<evidence type="ECO:0000256" key="8">
    <source>
        <dbReference type="ARBA" id="ARBA00023114"/>
    </source>
</evidence>
<gene>
    <name evidence="13" type="ORF">CPter91_3371</name>
</gene>
<dbReference type="OrthoDB" id="8982743at2"/>
<comment type="subcellular location">
    <subcellularLocation>
        <location evidence="1">Cell outer membrane</location>
        <topology evidence="1">Multi-pass membrane protein</topology>
    </subcellularLocation>
</comment>
<dbReference type="Proteomes" id="UP000074561">
    <property type="component" value="Chromosome"/>
</dbReference>
<feature type="signal peptide" evidence="11">
    <location>
        <begin position="1"/>
        <end position="24"/>
    </location>
</feature>
<dbReference type="InterPro" id="IPR050298">
    <property type="entry name" value="Gram-neg_bact_OMP"/>
</dbReference>
<evidence type="ECO:0000256" key="4">
    <source>
        <dbReference type="ARBA" id="ARBA00022452"/>
    </source>
</evidence>
<accession>A0A127Q6N7</accession>
<dbReference type="PANTHER" id="PTHR34501">
    <property type="entry name" value="PROTEIN YDDL-RELATED"/>
    <property type="match status" value="1"/>
</dbReference>
<evidence type="ECO:0000313" key="13">
    <source>
        <dbReference type="EMBL" id="AMP05697.1"/>
    </source>
</evidence>
<dbReference type="InterPro" id="IPR023614">
    <property type="entry name" value="Porin_dom_sf"/>
</dbReference>
<dbReference type="AlphaFoldDB" id="A0A127Q6N7"/>
<sequence>MKVLLSIIGSSCALAFSPAIQAQAEIPATEKKAAAPSSVVFYGVLDAGVTFVNNEGGHGNTKLDTGVMEPNRWGVKGVEDLGGGLSAVFQLESSFNLDDGSLSSQGTMFDRMAMLGLSNRYGQLTMGTQYDLINDYVTPFNISATASGYASHQGNFDRIAGNAIQRSIKLASADFDGLTFGALYSFADKSAHPDENDSEGAGSGTAWNLGAHYARGPFSAGVAYMRLNTPRGTQAIGPYPSLGLTQFLGQPTFAIDGGSGERVPLKNMAIDSQKIFAIGAAYDMGKLTAMANFADIEFRGYGQVSDLRLIEIGGRYHFDAALDGTLGYQRMHFEGTKANQLSLGLDYHLSKRSDLYVSADYRRASHGVDGVIGNSFGPSSNSEQGLLRVGMRHVF</sequence>
<keyword evidence="7" id="KW-0406">Ion transport</keyword>
<keyword evidence="10" id="KW-0998">Cell outer membrane</keyword>
<proteinExistence type="predicted"/>
<comment type="subunit">
    <text evidence="2">Homotrimer.</text>
</comment>
<evidence type="ECO:0000256" key="9">
    <source>
        <dbReference type="ARBA" id="ARBA00023136"/>
    </source>
</evidence>
<dbReference type="Pfam" id="PF13609">
    <property type="entry name" value="Porin_4"/>
    <property type="match status" value="1"/>
</dbReference>
<keyword evidence="3" id="KW-0813">Transport</keyword>
<dbReference type="GO" id="GO:0015288">
    <property type="term" value="F:porin activity"/>
    <property type="evidence" value="ECO:0007669"/>
    <property type="project" value="UniProtKB-KW"/>
</dbReference>
<dbReference type="KEGG" id="cpra:CPter91_3371"/>
<dbReference type="STRING" id="279113.CPter91_3371"/>
<dbReference type="CDD" id="cd00342">
    <property type="entry name" value="gram_neg_porins"/>
    <property type="match status" value="1"/>
</dbReference>
<evidence type="ECO:0000256" key="6">
    <source>
        <dbReference type="ARBA" id="ARBA00022729"/>
    </source>
</evidence>